<dbReference type="PANTHER" id="PTHR43400:SF7">
    <property type="entry name" value="FAD-DEPENDENT OXIDOREDUCTASE 2 FAD BINDING DOMAIN-CONTAINING PROTEIN"/>
    <property type="match status" value="1"/>
</dbReference>
<reference evidence="7 8" key="1">
    <citation type="submission" date="2024-01" db="EMBL/GenBank/DDBJ databases">
        <title>novel species in genus Adlercreutzia.</title>
        <authorList>
            <person name="Liu X."/>
        </authorList>
    </citation>
    <scope>NUCLEOTIDE SEQUENCE [LARGE SCALE GENOMIC DNA]</scope>
    <source>
        <strain evidence="7 8">R22</strain>
    </source>
</reference>
<dbReference type="Pfam" id="PF00890">
    <property type="entry name" value="FAD_binding_2"/>
    <property type="match status" value="1"/>
</dbReference>
<comment type="cofactor">
    <cofactor evidence="1">
        <name>FAD</name>
        <dbReference type="ChEBI" id="CHEBI:57692"/>
    </cofactor>
</comment>
<dbReference type="NCBIfam" id="TIGR01409">
    <property type="entry name" value="TAT_signal_seq"/>
    <property type="match status" value="1"/>
</dbReference>
<dbReference type="InterPro" id="IPR036188">
    <property type="entry name" value="FAD/NAD-bd_sf"/>
</dbReference>
<dbReference type="Proteomes" id="UP001343724">
    <property type="component" value="Unassembled WGS sequence"/>
</dbReference>
<evidence type="ECO:0000256" key="5">
    <source>
        <dbReference type="SAM" id="MobiDB-lite"/>
    </source>
</evidence>
<gene>
    <name evidence="7" type="ORF">VJ920_07585</name>
</gene>
<dbReference type="RefSeq" id="WP_326454780.1">
    <property type="nucleotide sequence ID" value="NZ_JAYMFH010000009.1"/>
</dbReference>
<feature type="domain" description="FAD-dependent oxidoreductase 2 FAD-binding" evidence="6">
    <location>
        <begin position="98"/>
        <end position="604"/>
    </location>
</feature>
<dbReference type="InterPro" id="IPR019546">
    <property type="entry name" value="TAT_signal_bac_arc"/>
</dbReference>
<dbReference type="PROSITE" id="PS51318">
    <property type="entry name" value="TAT"/>
    <property type="match status" value="1"/>
</dbReference>
<dbReference type="Pfam" id="PF10518">
    <property type="entry name" value="TAT_signal"/>
    <property type="match status" value="1"/>
</dbReference>
<dbReference type="Gene3D" id="3.50.50.60">
    <property type="entry name" value="FAD/NAD(P)-binding domain"/>
    <property type="match status" value="1"/>
</dbReference>
<name>A0ABU6IZC2_9ACTN</name>
<dbReference type="PANTHER" id="PTHR43400">
    <property type="entry name" value="FUMARATE REDUCTASE"/>
    <property type="match status" value="1"/>
</dbReference>
<proteinExistence type="predicted"/>
<keyword evidence="3" id="KW-0274">FAD</keyword>
<keyword evidence="8" id="KW-1185">Reference proteome</keyword>
<keyword evidence="2" id="KW-0285">Flavoprotein</keyword>
<dbReference type="SUPFAM" id="SSF51905">
    <property type="entry name" value="FAD/NAD(P)-binding domain"/>
    <property type="match status" value="1"/>
</dbReference>
<dbReference type="InterPro" id="IPR003953">
    <property type="entry name" value="FAD-dep_OxRdtase_2_FAD-bd"/>
</dbReference>
<dbReference type="EMBL" id="JAYMFH010000009">
    <property type="protein sequence ID" value="MEC4295169.1"/>
    <property type="molecule type" value="Genomic_DNA"/>
</dbReference>
<protein>
    <submittedName>
        <fullName evidence="7">FAD-binding protein</fullName>
    </submittedName>
</protein>
<organism evidence="7 8">
    <name type="scientific">Adlercreutzia shanghongiae</name>
    <dbReference type="NCBI Taxonomy" id="3111773"/>
    <lineage>
        <taxon>Bacteria</taxon>
        <taxon>Bacillati</taxon>
        <taxon>Actinomycetota</taxon>
        <taxon>Coriobacteriia</taxon>
        <taxon>Eggerthellales</taxon>
        <taxon>Eggerthellaceae</taxon>
        <taxon>Adlercreutzia</taxon>
    </lineage>
</organism>
<dbReference type="InterPro" id="IPR006311">
    <property type="entry name" value="TAT_signal"/>
</dbReference>
<comment type="caution">
    <text evidence="7">The sequence shown here is derived from an EMBL/GenBank/DDBJ whole genome shotgun (WGS) entry which is preliminary data.</text>
</comment>
<evidence type="ECO:0000259" key="6">
    <source>
        <dbReference type="Pfam" id="PF00890"/>
    </source>
</evidence>
<dbReference type="InterPro" id="IPR050315">
    <property type="entry name" value="FAD-oxidoreductase_2"/>
</dbReference>
<evidence type="ECO:0000256" key="3">
    <source>
        <dbReference type="ARBA" id="ARBA00022827"/>
    </source>
</evidence>
<dbReference type="InterPro" id="IPR027477">
    <property type="entry name" value="Succ_DH/fumarate_Rdtase_cat_sf"/>
</dbReference>
<dbReference type="Gene3D" id="3.90.700.10">
    <property type="entry name" value="Succinate dehydrogenase/fumarate reductase flavoprotein, catalytic domain"/>
    <property type="match status" value="1"/>
</dbReference>
<evidence type="ECO:0000313" key="8">
    <source>
        <dbReference type="Proteomes" id="UP001343724"/>
    </source>
</evidence>
<dbReference type="SUPFAM" id="SSF56425">
    <property type="entry name" value="Succinate dehydrogenase/fumarate reductase flavoprotein, catalytic domain"/>
    <property type="match status" value="1"/>
</dbReference>
<evidence type="ECO:0000256" key="2">
    <source>
        <dbReference type="ARBA" id="ARBA00022630"/>
    </source>
</evidence>
<feature type="region of interest" description="Disordered" evidence="5">
    <location>
        <begin position="41"/>
        <end position="67"/>
    </location>
</feature>
<evidence type="ECO:0000313" key="7">
    <source>
        <dbReference type="EMBL" id="MEC4295169.1"/>
    </source>
</evidence>
<evidence type="ECO:0000256" key="4">
    <source>
        <dbReference type="ARBA" id="ARBA00023002"/>
    </source>
</evidence>
<sequence>MKLEKQEIQQGGEGINRRDFLKGAAVSGAAALAAGAFAGCAPQDSSTSAGEDGLAATGNVTGNEWGSFDENGKFTPSFLVDPEPIPDDAIVEEFDAEIVVVGFGLTGLSAAREAVEEGADVFVIEKGDTHHVHSHQFHAINSQAQKDAGYEIPEEEIDALVEQVMGDHRERVDRRMWSYLLHHCGEDFDWYLSACPHTIVNPNETVGETNLDAYALINNCTAGLAAIVGRYFDDVSEERMEAVRAGEPYVVPFNKPLNPHWDFSNERYPMSAGVVQVEPTHAKVGEAVAKLVEEKARVNYASWAKRLVQDETGRVTGVIYADIDDNLYKVNASKGVILATGDYAANQQMIQYYMPRVLEDGEWLGWPDTDAKGDVTNIGEGLQMAHWVGVRTDNCHAFPNDHYGGSLGCNPMLFVDGSGERFMNEDVTGEILGEKVTRVNGRCIWQVFDDNYPDQISHMPVGHRCYWQVVDNFDDIPMGLFLDPIGMITRSEVEAMTPCICDSIEELAAAMEVPADTLKATIDRYNELCEKGVDEDFGKRADRMSPVKQPPFYAAKMPTLGYQTFYGSVCCDYNMHAIDMDNKPIPGLYVGGTIMGSRFWHIYPNTTMGMNHAGALCYGRLAAKNAVAGI</sequence>
<accession>A0ABU6IZC2</accession>
<evidence type="ECO:0000256" key="1">
    <source>
        <dbReference type="ARBA" id="ARBA00001974"/>
    </source>
</evidence>
<keyword evidence="4" id="KW-0560">Oxidoreductase</keyword>